<accession>A0ABV1HFB9</accession>
<dbReference type="InterPro" id="IPR020103">
    <property type="entry name" value="PsdUridine_synth_cat_dom_sf"/>
</dbReference>
<dbReference type="InterPro" id="IPR006145">
    <property type="entry name" value="PsdUridine_synth_RsuA/RluA"/>
</dbReference>
<name>A0ABV1HFB9_9FIRM</name>
<dbReference type="EMBL" id="JBBMEX010000012">
    <property type="protein sequence ID" value="MEQ2558388.1"/>
    <property type="molecule type" value="Genomic_DNA"/>
</dbReference>
<proteinExistence type="inferred from homology"/>
<dbReference type="PANTHER" id="PTHR21600:SF83">
    <property type="entry name" value="PSEUDOURIDYLATE SYNTHASE RPUSD4, MITOCHONDRIAL"/>
    <property type="match status" value="1"/>
</dbReference>
<comment type="catalytic activity">
    <reaction evidence="1">
        <text>a uridine in RNA = a pseudouridine in RNA</text>
        <dbReference type="Rhea" id="RHEA:48348"/>
        <dbReference type="Rhea" id="RHEA-COMP:12068"/>
        <dbReference type="Rhea" id="RHEA-COMP:12069"/>
        <dbReference type="ChEBI" id="CHEBI:65314"/>
        <dbReference type="ChEBI" id="CHEBI:65315"/>
    </reaction>
</comment>
<evidence type="ECO:0000256" key="2">
    <source>
        <dbReference type="ARBA" id="ARBA00010876"/>
    </source>
</evidence>
<dbReference type="PANTHER" id="PTHR21600">
    <property type="entry name" value="MITOCHONDRIAL RNA PSEUDOURIDINE SYNTHASE"/>
    <property type="match status" value="1"/>
</dbReference>
<evidence type="ECO:0000256" key="5">
    <source>
        <dbReference type="ARBA" id="ARBA00033164"/>
    </source>
</evidence>
<evidence type="ECO:0000256" key="4">
    <source>
        <dbReference type="ARBA" id="ARBA00031870"/>
    </source>
</evidence>
<evidence type="ECO:0000313" key="8">
    <source>
        <dbReference type="Proteomes" id="UP001454489"/>
    </source>
</evidence>
<dbReference type="Pfam" id="PF00849">
    <property type="entry name" value="PseudoU_synth_2"/>
    <property type="match status" value="1"/>
</dbReference>
<dbReference type="Gene3D" id="3.30.2350.10">
    <property type="entry name" value="Pseudouridine synthase"/>
    <property type="match status" value="1"/>
</dbReference>
<comment type="similarity">
    <text evidence="2">Belongs to the pseudouridine synthase RluA family.</text>
</comment>
<evidence type="ECO:0000256" key="1">
    <source>
        <dbReference type="ARBA" id="ARBA00000073"/>
    </source>
</evidence>
<comment type="caution">
    <text evidence="7">The sequence shown here is derived from an EMBL/GenBank/DDBJ whole genome shotgun (WGS) entry which is preliminary data.</text>
</comment>
<keyword evidence="3" id="KW-0413">Isomerase</keyword>
<dbReference type="Proteomes" id="UP001454489">
    <property type="component" value="Unassembled WGS sequence"/>
</dbReference>
<organism evidence="7 8">
    <name type="scientific">Maccoyibacter intestinihominis</name>
    <dbReference type="NCBI Taxonomy" id="3133499"/>
    <lineage>
        <taxon>Bacteria</taxon>
        <taxon>Bacillati</taxon>
        <taxon>Bacillota</taxon>
        <taxon>Clostridia</taxon>
        <taxon>Lachnospirales</taxon>
        <taxon>Lachnospiraceae</taxon>
        <taxon>Maccoyibacter</taxon>
    </lineage>
</organism>
<feature type="domain" description="Pseudouridine synthase RsuA/RluA-like" evidence="6">
    <location>
        <begin position="11"/>
        <end position="163"/>
    </location>
</feature>
<dbReference type="CDD" id="cd02869">
    <property type="entry name" value="PseudoU_synth_RluA_like"/>
    <property type="match status" value="1"/>
</dbReference>
<evidence type="ECO:0000313" key="7">
    <source>
        <dbReference type="EMBL" id="MEQ2558388.1"/>
    </source>
</evidence>
<reference evidence="7 8" key="1">
    <citation type="submission" date="2024-03" db="EMBL/GenBank/DDBJ databases">
        <title>Human intestinal bacterial collection.</title>
        <authorList>
            <person name="Pauvert C."/>
            <person name="Hitch T.C.A."/>
            <person name="Clavel T."/>
        </authorList>
    </citation>
    <scope>NUCLEOTIDE SEQUENCE [LARGE SCALE GENOMIC DNA]</scope>
    <source>
        <strain evidence="7 8">CLA-AA-H185</strain>
    </source>
</reference>
<evidence type="ECO:0000259" key="6">
    <source>
        <dbReference type="Pfam" id="PF00849"/>
    </source>
</evidence>
<protein>
    <recommendedName>
        <fullName evidence="4">RNA pseudouridylate synthase</fullName>
    </recommendedName>
    <alternativeName>
        <fullName evidence="5">RNA-uridine isomerase</fullName>
    </alternativeName>
</protein>
<dbReference type="InterPro" id="IPR050188">
    <property type="entry name" value="RluA_PseudoU_synthase"/>
</dbReference>
<keyword evidence="8" id="KW-1185">Reference proteome</keyword>
<dbReference type="RefSeq" id="WP_353531210.1">
    <property type="nucleotide sequence ID" value="NZ_JBBMEX010000012.1"/>
</dbReference>
<gene>
    <name evidence="7" type="ORF">WMO43_10995</name>
</gene>
<evidence type="ECO:0000256" key="3">
    <source>
        <dbReference type="ARBA" id="ARBA00023235"/>
    </source>
</evidence>
<dbReference type="SUPFAM" id="SSF55120">
    <property type="entry name" value="Pseudouridine synthase"/>
    <property type="match status" value="1"/>
</dbReference>
<sequence>MLEIIFEDEFIIVCKKPPGIPTQTPKSGVTDMVSLLKNYRVSKGEPHYVGLVHRLDQPVEGVMVFAKDKKSAAALSAQMQAHTFEKYYYAMVEGTFSPACGTLENYLLRDGKSNVSSVVPKDTTGAKRAELSYETVKTMEDRSLVRIQLKTGRHHQIRVQLAHAGHPIIGDKKYGRNTPGYLPLGLCSYHIGFIHPVTKKKVVYEITPSGAVFQQVSYE</sequence>